<dbReference type="PANTHER" id="PTHR21503:SF8">
    <property type="entry name" value="F-BOX ASSOCIATED DOMAIN-CONTAINING PROTEIN-RELATED"/>
    <property type="match status" value="1"/>
</dbReference>
<evidence type="ECO:0000313" key="2">
    <source>
        <dbReference type="EMBL" id="EGT43674.1"/>
    </source>
</evidence>
<dbReference type="AlphaFoldDB" id="G0MTC6"/>
<reference evidence="3" key="1">
    <citation type="submission" date="2011-07" db="EMBL/GenBank/DDBJ databases">
        <authorList>
            <consortium name="Caenorhabditis brenneri Sequencing and Analysis Consortium"/>
            <person name="Wilson R.K."/>
        </authorList>
    </citation>
    <scope>NUCLEOTIDE SEQUENCE [LARGE SCALE GENOMIC DNA]</scope>
    <source>
        <strain evidence="3">PB2801</strain>
    </source>
</reference>
<accession>G0MTC6</accession>
<keyword evidence="3" id="KW-1185">Reference proteome</keyword>
<evidence type="ECO:0000313" key="3">
    <source>
        <dbReference type="Proteomes" id="UP000008068"/>
    </source>
</evidence>
<name>G0MTC6_CAEBE</name>
<dbReference type="InterPro" id="IPR001810">
    <property type="entry name" value="F-box_dom"/>
</dbReference>
<dbReference type="InParanoid" id="G0MTC6"/>
<proteinExistence type="predicted"/>
<sequence length="353" mass="41245">MKLQKLPHVVQREIVRTMSFTETTLLSFCSTRTKHMIKNTNWKVPRLLFTITKKYISVHLCHDNWSNALSLVVLYVDEFMENTEVLKLRNSSLEFRFIKLGYYLDYQQPVEYYGNSQDVIQVLNQFLDDSRYELYKHFIDLFPNTPKIQLMTEVGTDLELVPVPEYVTDLSIAGEEVDVNYVEEYFSKCQDLQNALVGPEIKGQIMENSKITTVKRLVCVDTKYQVKCLVFKFNGQVASFQGCRCKINVVIDVLKLWISNEAFQNVERLSMNAEFSSFDNFPYWEENVVLQEIESSQSDPSKRPENCGKKYEIASWILDPLECGNFRDITRTIDGKRASFHVSTFDFHLVVWN</sequence>
<dbReference type="HOGENOM" id="CLU_040220_0_1_1"/>
<protein>
    <recommendedName>
        <fullName evidence="1">F-box domain-containing protein</fullName>
    </recommendedName>
</protein>
<gene>
    <name evidence="2" type="ORF">CAEBREN_18516</name>
</gene>
<evidence type="ECO:0000259" key="1">
    <source>
        <dbReference type="PROSITE" id="PS50181"/>
    </source>
</evidence>
<dbReference type="EMBL" id="GL379811">
    <property type="protein sequence ID" value="EGT43674.1"/>
    <property type="molecule type" value="Genomic_DNA"/>
</dbReference>
<organism evidence="3">
    <name type="scientific">Caenorhabditis brenneri</name>
    <name type="common">Nematode worm</name>
    <dbReference type="NCBI Taxonomy" id="135651"/>
    <lineage>
        <taxon>Eukaryota</taxon>
        <taxon>Metazoa</taxon>
        <taxon>Ecdysozoa</taxon>
        <taxon>Nematoda</taxon>
        <taxon>Chromadorea</taxon>
        <taxon>Rhabditida</taxon>
        <taxon>Rhabditina</taxon>
        <taxon>Rhabditomorpha</taxon>
        <taxon>Rhabditoidea</taxon>
        <taxon>Rhabditidae</taxon>
        <taxon>Peloderinae</taxon>
        <taxon>Caenorhabditis</taxon>
    </lineage>
</organism>
<dbReference type="Proteomes" id="UP000008068">
    <property type="component" value="Unassembled WGS sequence"/>
</dbReference>
<dbReference type="PANTHER" id="PTHR21503">
    <property type="entry name" value="F-BOX-CONTAINING HYPOTHETICAL PROTEIN C.ELEGANS"/>
    <property type="match status" value="1"/>
</dbReference>
<dbReference type="PROSITE" id="PS50181">
    <property type="entry name" value="FBOX"/>
    <property type="match status" value="1"/>
</dbReference>
<feature type="domain" description="F-box" evidence="1">
    <location>
        <begin position="1"/>
        <end position="45"/>
    </location>
</feature>
<dbReference type="FunCoup" id="G0MTC6">
    <property type="interactions" value="5"/>
</dbReference>
<dbReference type="Pfam" id="PF00646">
    <property type="entry name" value="F-box"/>
    <property type="match status" value="1"/>
</dbReference>
<dbReference type="OMA" id="YEIASWI"/>